<dbReference type="OrthoDB" id="9800218at2"/>
<dbReference type="Pfam" id="PF16068">
    <property type="entry name" value="DUF4810"/>
    <property type="match status" value="1"/>
</dbReference>
<accession>A0A099WTU2</accession>
<dbReference type="Proteomes" id="UP000030125">
    <property type="component" value="Unassembled WGS sequence"/>
</dbReference>
<keyword evidence="2" id="KW-1185">Reference proteome</keyword>
<proteinExistence type="predicted"/>
<dbReference type="InterPro" id="IPR014508">
    <property type="entry name" value="UCP020555_TPR-like"/>
</dbReference>
<dbReference type="PROSITE" id="PS51257">
    <property type="entry name" value="PROKAR_LIPOPROTEIN"/>
    <property type="match status" value="1"/>
</dbReference>
<dbReference type="AlphaFoldDB" id="A0A099WTU2"/>
<dbReference type="EMBL" id="JQJD01000033">
    <property type="protein sequence ID" value="KGN80967.1"/>
    <property type="molecule type" value="Genomic_DNA"/>
</dbReference>
<dbReference type="RefSeq" id="WP_036845815.1">
    <property type="nucleotide sequence ID" value="NZ_CALTZT010000100.1"/>
</dbReference>
<evidence type="ECO:0008006" key="3">
    <source>
        <dbReference type="Google" id="ProtNLM"/>
    </source>
</evidence>
<dbReference type="STRING" id="36874.HQ34_03850"/>
<reference evidence="1 2" key="1">
    <citation type="submission" date="2014-08" db="EMBL/GenBank/DDBJ databases">
        <title>Porphyromonas cangingivalis strain:COT-109_OH1386 Genome sequencing.</title>
        <authorList>
            <person name="Wallis C."/>
            <person name="Deusch O."/>
            <person name="O'Flynn C."/>
            <person name="Davis I."/>
            <person name="Jospin G."/>
            <person name="Darling A.E."/>
            <person name="Coil D.A."/>
            <person name="Alexiev A."/>
            <person name="Horsfall A."/>
            <person name="Kirkwood N."/>
            <person name="Harris S."/>
            <person name="Eisen J.A."/>
        </authorList>
    </citation>
    <scope>NUCLEOTIDE SEQUENCE [LARGE SCALE GENOMIC DNA]</scope>
    <source>
        <strain evidence="2">COT-109 OH1386</strain>
    </source>
</reference>
<protein>
    <recommendedName>
        <fullName evidence="3">DUF4810 domain-containing protein</fullName>
    </recommendedName>
</protein>
<name>A0A099WTU2_PORCN</name>
<comment type="caution">
    <text evidence="1">The sequence shown here is derived from an EMBL/GenBank/DDBJ whole genome shotgun (WGS) entry which is preliminary data.</text>
</comment>
<organism evidence="1 2">
    <name type="scientific">Porphyromonas cangingivalis</name>
    <dbReference type="NCBI Taxonomy" id="36874"/>
    <lineage>
        <taxon>Bacteria</taxon>
        <taxon>Pseudomonadati</taxon>
        <taxon>Bacteroidota</taxon>
        <taxon>Bacteroidia</taxon>
        <taxon>Bacteroidales</taxon>
        <taxon>Porphyromonadaceae</taxon>
        <taxon>Porphyromonas</taxon>
    </lineage>
</organism>
<sequence length="122" mass="14120">MCKTKHTDKLVLILVCVLTYFLQSCVTRSALYSWQNYESVTISAMNAGDKHRAKRLSQYKKLIADQKAGLRKMPPPGIFLEYGYELAMSGEIQEGIRMMKQEIHNYPESRIFVEHIIATFEQ</sequence>
<evidence type="ECO:0000313" key="1">
    <source>
        <dbReference type="EMBL" id="KGN80967.1"/>
    </source>
</evidence>
<evidence type="ECO:0000313" key="2">
    <source>
        <dbReference type="Proteomes" id="UP000030125"/>
    </source>
</evidence>
<gene>
    <name evidence="1" type="ORF">HQ35_04885</name>
</gene>